<comment type="caution">
    <text evidence="2">The sequence shown here is derived from an EMBL/GenBank/DDBJ whole genome shotgun (WGS) entry which is preliminary data.</text>
</comment>
<reference evidence="2" key="1">
    <citation type="submission" date="2021-04" db="EMBL/GenBank/DDBJ databases">
        <title>Whole genome sequencing of Enterococci isolates from hospitalized patients.</title>
        <authorList>
            <person name="Ogoti B.M."/>
            <person name="Onyambu F.G."/>
        </authorList>
    </citation>
    <scope>NUCLEOTIDE SEQUENCE</scope>
    <source>
        <strain evidence="2">242</strain>
    </source>
</reference>
<accession>A0A941FR18</accession>
<evidence type="ECO:0000256" key="1">
    <source>
        <dbReference type="SAM" id="Phobius"/>
    </source>
</evidence>
<evidence type="ECO:0000313" key="2">
    <source>
        <dbReference type="EMBL" id="MBR8645156.1"/>
    </source>
</evidence>
<dbReference type="Pfam" id="PF11755">
    <property type="entry name" value="DUF3311"/>
    <property type="match status" value="1"/>
</dbReference>
<protein>
    <submittedName>
        <fullName evidence="2">DUF3311 domain-containing protein</fullName>
    </submittedName>
</protein>
<keyword evidence="1" id="KW-0812">Transmembrane</keyword>
<feature type="transmembrane region" description="Helical" evidence="1">
    <location>
        <begin position="7"/>
        <end position="28"/>
    </location>
</feature>
<proteinExistence type="predicted"/>
<organism evidence="2 3">
    <name type="scientific">Peribacillus frigoritolerans</name>
    <dbReference type="NCBI Taxonomy" id="450367"/>
    <lineage>
        <taxon>Bacteria</taxon>
        <taxon>Bacillati</taxon>
        <taxon>Bacillota</taxon>
        <taxon>Bacilli</taxon>
        <taxon>Bacillales</taxon>
        <taxon>Bacillaceae</taxon>
        <taxon>Peribacillus</taxon>
    </lineage>
</organism>
<feature type="transmembrane region" description="Helical" evidence="1">
    <location>
        <begin position="40"/>
        <end position="62"/>
    </location>
</feature>
<gene>
    <name evidence="2" type="ORF">KEH51_15850</name>
</gene>
<dbReference type="InterPro" id="IPR021741">
    <property type="entry name" value="DUF3311"/>
</dbReference>
<dbReference type="EMBL" id="JAGTPW010000027">
    <property type="protein sequence ID" value="MBR8645156.1"/>
    <property type="molecule type" value="Genomic_DNA"/>
</dbReference>
<keyword evidence="1" id="KW-1133">Transmembrane helix</keyword>
<dbReference type="AlphaFoldDB" id="A0A941FR18"/>
<keyword evidence="1" id="KW-0472">Membrane</keyword>
<name>A0A941FR18_9BACI</name>
<evidence type="ECO:0000313" key="3">
    <source>
        <dbReference type="Proteomes" id="UP000680045"/>
    </source>
</evidence>
<dbReference type="Proteomes" id="UP000680045">
    <property type="component" value="Unassembled WGS sequence"/>
</dbReference>
<sequence>MSRRKLASIFIGVIIPFIAIVGIIPFIAKLDFSVMGIPILYFWVFLWFPLTSLCLCISWHIYDRHQYKNEKMG</sequence>